<dbReference type="EMBL" id="LUCH01000281">
    <property type="protein sequence ID" value="KAF5405573.1"/>
    <property type="molecule type" value="Genomic_DNA"/>
</dbReference>
<dbReference type="OrthoDB" id="6219502at2759"/>
<reference evidence="2" key="1">
    <citation type="submission" date="2019-05" db="EMBL/GenBank/DDBJ databases">
        <title>Annotation for the trematode Paragonimus heterotremus.</title>
        <authorList>
            <person name="Choi Y.-J."/>
        </authorList>
    </citation>
    <scope>NUCLEOTIDE SEQUENCE</scope>
    <source>
        <strain evidence="2">LC</strain>
    </source>
</reference>
<dbReference type="InterPro" id="IPR002048">
    <property type="entry name" value="EF_hand_dom"/>
</dbReference>
<evidence type="ECO:0000313" key="2">
    <source>
        <dbReference type="EMBL" id="KAF5405573.1"/>
    </source>
</evidence>
<name>A0A8J4ST06_9TREM</name>
<organism evidence="2 3">
    <name type="scientific">Paragonimus heterotremus</name>
    <dbReference type="NCBI Taxonomy" id="100268"/>
    <lineage>
        <taxon>Eukaryota</taxon>
        <taxon>Metazoa</taxon>
        <taxon>Spiralia</taxon>
        <taxon>Lophotrochozoa</taxon>
        <taxon>Platyhelminthes</taxon>
        <taxon>Trematoda</taxon>
        <taxon>Digenea</taxon>
        <taxon>Plagiorchiida</taxon>
        <taxon>Troglotremata</taxon>
        <taxon>Troglotrematidae</taxon>
        <taxon>Paragonimus</taxon>
    </lineage>
</organism>
<evidence type="ECO:0000313" key="3">
    <source>
        <dbReference type="Proteomes" id="UP000748531"/>
    </source>
</evidence>
<accession>A0A8J4ST06</accession>
<keyword evidence="3" id="KW-1185">Reference proteome</keyword>
<protein>
    <recommendedName>
        <fullName evidence="1">EF-hand domain-containing protein</fullName>
    </recommendedName>
</protein>
<feature type="domain" description="EF-hand" evidence="1">
    <location>
        <begin position="1"/>
        <end position="36"/>
    </location>
</feature>
<evidence type="ECO:0000259" key="1">
    <source>
        <dbReference type="PROSITE" id="PS50222"/>
    </source>
</evidence>
<dbReference type="Proteomes" id="UP000748531">
    <property type="component" value="Unassembled WGS sequence"/>
</dbReference>
<dbReference type="GO" id="GO:0005509">
    <property type="term" value="F:calcium ion binding"/>
    <property type="evidence" value="ECO:0007669"/>
    <property type="project" value="InterPro"/>
</dbReference>
<comment type="caution">
    <text evidence="2">The sequence shown here is derived from an EMBL/GenBank/DDBJ whole genome shotgun (WGS) entry which is preliminary data.</text>
</comment>
<dbReference type="SUPFAM" id="SSF47473">
    <property type="entry name" value="EF-hand"/>
    <property type="match status" value="1"/>
</dbReference>
<gene>
    <name evidence="2" type="ORF">PHET_00821</name>
</gene>
<proteinExistence type="predicted"/>
<dbReference type="InterPro" id="IPR011992">
    <property type="entry name" value="EF-hand-dom_pair"/>
</dbReference>
<dbReference type="Gene3D" id="1.10.238.10">
    <property type="entry name" value="EF-hand"/>
    <property type="match status" value="1"/>
</dbReference>
<dbReference type="AlphaFoldDB" id="A0A8J4ST06"/>
<dbReference type="PROSITE" id="PS50222">
    <property type="entry name" value="EF_HAND_2"/>
    <property type="match status" value="1"/>
</dbReference>
<dbReference type="Pfam" id="PF13499">
    <property type="entry name" value="EF-hand_7"/>
    <property type="match status" value="1"/>
</dbReference>
<sequence>MAQESFLTAFEQIDTDGDGIIHVADLEAYASRPNVSEDFVSKWRKLFDPLNTGEITFDDFCRTLGISKKKKGELLKRKQEVVFYDTNMTEAMKDEVLLVVKQHYDKQSPDTSMHPTLMQLDETFGPRWTGRATTDVSGKGYPGEYLIYSCDGGDHKYVVYKIPEKKTKKCCPCC</sequence>